<dbReference type="EMBL" id="KL648752">
    <property type="protein sequence ID" value="KEY64133.1"/>
    <property type="molecule type" value="Genomic_DNA"/>
</dbReference>
<feature type="region of interest" description="Disordered" evidence="1">
    <location>
        <begin position="244"/>
        <end position="271"/>
    </location>
</feature>
<dbReference type="AlphaFoldDB" id="A0A084AFQ4"/>
<evidence type="ECO:0000313" key="2">
    <source>
        <dbReference type="EMBL" id="KEY64133.1"/>
    </source>
</evidence>
<feature type="compositionally biased region" description="Polar residues" evidence="1">
    <location>
        <begin position="167"/>
        <end position="178"/>
    </location>
</feature>
<dbReference type="HOGENOM" id="CLU_506388_0_0_1"/>
<protein>
    <submittedName>
        <fullName evidence="2">Uncharacterized protein</fullName>
    </submittedName>
</protein>
<sequence length="538" mass="59283">MLEWLTPQGTEAILNQISQLGFDNLSSNPRPRAAVNEATGNRKVALEHSVAETATSGQTVSPTTNLNSPGSQPPPHQCLRQYTSSAHQRRRSLESSSGTTAPLGMKHESRSSYSDGFCKDKPRRLLKGTTSIVSRRNPETAPKPVPPFFENVTCPPQRNVPVKRPPVSSNGVGDSVKNSRGIAEMDHGYWQKDQSDVVTLAPTTMPTGHPHSWADSQLPQALKYLSIETIDFICDTLEADGTTEDSLTRNLPPYPGLHEMPHRRGKGMVDQNRPQTKTKWKLFAEQSFFSVLSDPQSLIASFTQNGQLYDSHTLWYCMLRMTRATPSLVFHSLWLVAESLFAPGLSTKAHAGPNKTRSRQGVSQHDTECIVSICLHALVAFASVVADSKGLHEMSRIRSNGLAIAGRDIAARQPPSLCLLYDDVFSYGPALRLARRIFSAIQNHRNAAAWLKRHGNLQSGGKETDILHTLFTQLDLLGPDTVRVLEFPAEGDILPETQITTLLLDWAKTVLLDAWDGRPDFMNKGAFSGALTFLKSMC</sequence>
<reference evidence="2 3" key="1">
    <citation type="journal article" date="2014" name="BMC Genomics">
        <title>Comparative genome sequencing reveals chemotype-specific gene clusters in the toxigenic black mold Stachybotrys.</title>
        <authorList>
            <person name="Semeiks J."/>
            <person name="Borek D."/>
            <person name="Otwinowski Z."/>
            <person name="Grishin N.V."/>
        </authorList>
    </citation>
    <scope>NUCLEOTIDE SEQUENCE [LARGE SCALE GENOMIC DNA]</scope>
    <source>
        <strain evidence="3">CBS 109288 / IBT 7711</strain>
    </source>
</reference>
<feature type="compositionally biased region" description="Polar residues" evidence="1">
    <location>
        <begin position="52"/>
        <end position="70"/>
    </location>
</feature>
<evidence type="ECO:0000313" key="3">
    <source>
        <dbReference type="Proteomes" id="UP000028045"/>
    </source>
</evidence>
<evidence type="ECO:0000256" key="1">
    <source>
        <dbReference type="SAM" id="MobiDB-lite"/>
    </source>
</evidence>
<proteinExistence type="predicted"/>
<name>A0A084AFQ4_STACB</name>
<accession>A0A084AFQ4</accession>
<feature type="region of interest" description="Disordered" evidence="1">
    <location>
        <begin position="52"/>
        <end position="178"/>
    </location>
</feature>
<dbReference type="Proteomes" id="UP000028045">
    <property type="component" value="Unassembled WGS sequence"/>
</dbReference>
<gene>
    <name evidence="2" type="ORF">S7711_07478</name>
</gene>
<organism evidence="2 3">
    <name type="scientific">Stachybotrys chartarum (strain CBS 109288 / IBT 7711)</name>
    <name type="common">Toxic black mold</name>
    <name type="synonym">Stilbospora chartarum</name>
    <dbReference type="NCBI Taxonomy" id="1280523"/>
    <lineage>
        <taxon>Eukaryota</taxon>
        <taxon>Fungi</taxon>
        <taxon>Dikarya</taxon>
        <taxon>Ascomycota</taxon>
        <taxon>Pezizomycotina</taxon>
        <taxon>Sordariomycetes</taxon>
        <taxon>Hypocreomycetidae</taxon>
        <taxon>Hypocreales</taxon>
        <taxon>Stachybotryaceae</taxon>
        <taxon>Stachybotrys</taxon>
    </lineage>
</organism>
<keyword evidence="3" id="KW-1185">Reference proteome</keyword>